<dbReference type="RefSeq" id="WP_008484706.1">
    <property type="nucleotide sequence ID" value="NZ_AMRI01000013.1"/>
</dbReference>
<reference evidence="1 2" key="1">
    <citation type="journal article" date="2012" name="J. Bacteriol.">
        <title>Genome Sequence of Gallaecimonas xiamenensis Type Strain 3-C-1.</title>
        <authorList>
            <person name="Lai Q."/>
            <person name="Wang L."/>
            <person name="Wang W."/>
            <person name="Shao Z."/>
        </authorList>
    </citation>
    <scope>NUCLEOTIDE SEQUENCE [LARGE SCALE GENOMIC DNA]</scope>
    <source>
        <strain evidence="1 2">3-C-1</strain>
    </source>
</reference>
<dbReference type="Proteomes" id="UP000006755">
    <property type="component" value="Unassembled WGS sequence"/>
</dbReference>
<accession>K2IRY5</accession>
<dbReference type="InterPro" id="IPR009491">
    <property type="entry name" value="DUF1107"/>
</dbReference>
<dbReference type="AlphaFoldDB" id="K2IRY5"/>
<name>K2IRY5_9GAMM</name>
<dbReference type="STRING" id="745411.B3C1_10407"/>
<organism evidence="1 2">
    <name type="scientific">Gallaecimonas xiamenensis 3-C-1</name>
    <dbReference type="NCBI Taxonomy" id="745411"/>
    <lineage>
        <taxon>Bacteria</taxon>
        <taxon>Pseudomonadati</taxon>
        <taxon>Pseudomonadota</taxon>
        <taxon>Gammaproteobacteria</taxon>
        <taxon>Enterobacterales</taxon>
        <taxon>Gallaecimonadaceae</taxon>
        <taxon>Gallaecimonas</taxon>
    </lineage>
</organism>
<sequence length="67" mass="7707">MRKFPQYHVKQVAKHVTAFFEGVIWIRGIGAFRFQRGRLLPPGKPSTEKLRVVSEVNRQIGTMRSPA</sequence>
<gene>
    <name evidence="1" type="ORF">B3C1_10407</name>
</gene>
<dbReference type="EMBL" id="AMRI01000013">
    <property type="protein sequence ID" value="EKE73021.1"/>
    <property type="molecule type" value="Genomic_DNA"/>
</dbReference>
<dbReference type="Pfam" id="PF06526">
    <property type="entry name" value="DUF1107"/>
    <property type="match status" value="1"/>
</dbReference>
<protein>
    <recommendedName>
        <fullName evidence="3">DUF1107 domain-containing protein</fullName>
    </recommendedName>
</protein>
<dbReference type="Gene3D" id="3.30.1910.10">
    <property type="entry name" value="so0334 like domain"/>
    <property type="match status" value="1"/>
</dbReference>
<evidence type="ECO:0000313" key="2">
    <source>
        <dbReference type="Proteomes" id="UP000006755"/>
    </source>
</evidence>
<evidence type="ECO:0000313" key="1">
    <source>
        <dbReference type="EMBL" id="EKE73021.1"/>
    </source>
</evidence>
<proteinExistence type="predicted"/>
<evidence type="ECO:0008006" key="3">
    <source>
        <dbReference type="Google" id="ProtNLM"/>
    </source>
</evidence>
<keyword evidence="2" id="KW-1185">Reference proteome</keyword>
<comment type="caution">
    <text evidence="1">The sequence shown here is derived from an EMBL/GenBank/DDBJ whole genome shotgun (WGS) entry which is preliminary data.</text>
</comment>
<dbReference type="OrthoDB" id="5588896at2"/>